<sequence length="27" mass="2734">VTGLTPAQMLKRLGPAASADIVALPEN</sequence>
<accession>A0A0F8XG98</accession>
<proteinExistence type="predicted"/>
<reference evidence="1" key="1">
    <citation type="journal article" date="2015" name="Nature">
        <title>Complex archaea that bridge the gap between prokaryotes and eukaryotes.</title>
        <authorList>
            <person name="Spang A."/>
            <person name="Saw J.H."/>
            <person name="Jorgensen S.L."/>
            <person name="Zaremba-Niedzwiedzka K."/>
            <person name="Martijn J."/>
            <person name="Lind A.E."/>
            <person name="van Eijk R."/>
            <person name="Schleper C."/>
            <person name="Guy L."/>
            <person name="Ettema T.J."/>
        </authorList>
    </citation>
    <scope>NUCLEOTIDE SEQUENCE</scope>
</reference>
<gene>
    <name evidence="1" type="ORF">LCGC14_2946500</name>
</gene>
<dbReference type="EMBL" id="LAZR01059250">
    <property type="protein sequence ID" value="KKK68197.1"/>
    <property type="molecule type" value="Genomic_DNA"/>
</dbReference>
<dbReference type="AlphaFoldDB" id="A0A0F8XG98"/>
<name>A0A0F8XG98_9ZZZZ</name>
<organism evidence="1">
    <name type="scientific">marine sediment metagenome</name>
    <dbReference type="NCBI Taxonomy" id="412755"/>
    <lineage>
        <taxon>unclassified sequences</taxon>
        <taxon>metagenomes</taxon>
        <taxon>ecological metagenomes</taxon>
    </lineage>
</organism>
<protein>
    <submittedName>
        <fullName evidence="1">Uncharacterized protein</fullName>
    </submittedName>
</protein>
<feature type="non-terminal residue" evidence="1">
    <location>
        <position position="1"/>
    </location>
</feature>
<comment type="caution">
    <text evidence="1">The sequence shown here is derived from an EMBL/GenBank/DDBJ whole genome shotgun (WGS) entry which is preliminary data.</text>
</comment>
<evidence type="ECO:0000313" key="1">
    <source>
        <dbReference type="EMBL" id="KKK68197.1"/>
    </source>
</evidence>